<feature type="domain" description="HNH nuclease" evidence="2">
    <location>
        <begin position="261"/>
        <end position="313"/>
    </location>
</feature>
<gene>
    <name evidence="3" type="ORF">ACFPBZ_20480</name>
</gene>
<keyword evidence="4" id="KW-1185">Reference proteome</keyword>
<organism evidence="3 4">
    <name type="scientific">Actinomycetospora atypica</name>
    <dbReference type="NCBI Taxonomy" id="1290095"/>
    <lineage>
        <taxon>Bacteria</taxon>
        <taxon>Bacillati</taxon>
        <taxon>Actinomycetota</taxon>
        <taxon>Actinomycetes</taxon>
        <taxon>Pseudonocardiales</taxon>
        <taxon>Pseudonocardiaceae</taxon>
        <taxon>Actinomycetospora</taxon>
    </lineage>
</organism>
<keyword evidence="3" id="KW-0540">Nuclease</keyword>
<feature type="compositionally biased region" description="Basic and acidic residues" evidence="1">
    <location>
        <begin position="365"/>
        <end position="380"/>
    </location>
</feature>
<accession>A0ABV9YRV6</accession>
<comment type="caution">
    <text evidence="3">The sequence shown here is derived from an EMBL/GenBank/DDBJ whole genome shotgun (WGS) entry which is preliminary data.</text>
</comment>
<feature type="region of interest" description="Disordered" evidence="1">
    <location>
        <begin position="1"/>
        <end position="113"/>
    </location>
</feature>
<sequence>EHVTAIFDHPDDDPDSPDPSGGPDGPDLDHPDLDGPDDDGPDDDGPDSGPGDNGPDSGPGNDGPDSGPDDNGPDDSGPDDCHSRDADSGGVEDDDHGEPDVGPDGSAGSGGAPVVAFRPRTVLRLELGTLLGLDRRPGEIPGLGPIMNSAAVAMAWARTHCRFRITLYDDDGHLDHVLSVRPPATGPPPVGGRRRHHIVELTAHTHELDALAADGQIVPSRPARELLRRVLRALAKERARPAEEHPSRTHAEADHRFPSTRLRDWVTARDRTCRAPGCSLDATRCDTDHTLAVTDHGHTHAENLGPLCRRDHRFKHDPDTGWTVHQTRPGRFEWTSPTGRTHIREPERYRPLGDPIARTGPPPALDEHQPRRGRPGEPRPNKHGIATWASLDTASYLRHRAATLAGQTDGPPF</sequence>
<feature type="non-terminal residue" evidence="3">
    <location>
        <position position="1"/>
    </location>
</feature>
<keyword evidence="3" id="KW-0378">Hydrolase</keyword>
<feature type="compositionally biased region" description="Basic and acidic residues" evidence="1">
    <location>
        <begin position="342"/>
        <end position="351"/>
    </location>
</feature>
<proteinExistence type="predicted"/>
<feature type="compositionally biased region" description="Low complexity" evidence="1">
    <location>
        <begin position="47"/>
        <end position="66"/>
    </location>
</feature>
<feature type="region of interest" description="Disordered" evidence="1">
    <location>
        <begin position="329"/>
        <end position="385"/>
    </location>
</feature>
<dbReference type="Proteomes" id="UP001595947">
    <property type="component" value="Unassembled WGS sequence"/>
</dbReference>
<dbReference type="SMART" id="SM00507">
    <property type="entry name" value="HNHc"/>
    <property type="match status" value="1"/>
</dbReference>
<evidence type="ECO:0000259" key="2">
    <source>
        <dbReference type="SMART" id="SM00507"/>
    </source>
</evidence>
<dbReference type="GO" id="GO:0004519">
    <property type="term" value="F:endonuclease activity"/>
    <property type="evidence" value="ECO:0007669"/>
    <property type="project" value="UniProtKB-KW"/>
</dbReference>
<dbReference type="Gene3D" id="1.10.30.50">
    <property type="match status" value="1"/>
</dbReference>
<dbReference type="InterPro" id="IPR003615">
    <property type="entry name" value="HNH_nuc"/>
</dbReference>
<dbReference type="EMBL" id="JBHSIV010000025">
    <property type="protein sequence ID" value="MFC5064611.1"/>
    <property type="molecule type" value="Genomic_DNA"/>
</dbReference>
<feature type="compositionally biased region" description="Acidic residues" evidence="1">
    <location>
        <begin position="34"/>
        <end position="46"/>
    </location>
</feature>
<evidence type="ECO:0000313" key="3">
    <source>
        <dbReference type="EMBL" id="MFC5064611.1"/>
    </source>
</evidence>
<reference evidence="4" key="1">
    <citation type="journal article" date="2019" name="Int. J. Syst. Evol. Microbiol.">
        <title>The Global Catalogue of Microorganisms (GCM) 10K type strain sequencing project: providing services to taxonomists for standard genome sequencing and annotation.</title>
        <authorList>
            <consortium name="The Broad Institute Genomics Platform"/>
            <consortium name="The Broad Institute Genome Sequencing Center for Infectious Disease"/>
            <person name="Wu L."/>
            <person name="Ma J."/>
        </authorList>
    </citation>
    <scope>NUCLEOTIDE SEQUENCE [LARGE SCALE GENOMIC DNA]</scope>
    <source>
        <strain evidence="4">CGMCC 4.7093</strain>
    </source>
</reference>
<dbReference type="CDD" id="cd00085">
    <property type="entry name" value="HNHc"/>
    <property type="match status" value="1"/>
</dbReference>
<evidence type="ECO:0000256" key="1">
    <source>
        <dbReference type="SAM" id="MobiDB-lite"/>
    </source>
</evidence>
<dbReference type="RefSeq" id="WP_378037956.1">
    <property type="nucleotide sequence ID" value="NZ_JBHSIV010000025.1"/>
</dbReference>
<evidence type="ECO:0000313" key="4">
    <source>
        <dbReference type="Proteomes" id="UP001595947"/>
    </source>
</evidence>
<name>A0ABV9YRV6_9PSEU</name>
<protein>
    <submittedName>
        <fullName evidence="3">HNH endonuclease signature motif containing protein</fullName>
    </submittedName>
</protein>
<keyword evidence="3" id="KW-0255">Endonuclease</keyword>
<feature type="compositionally biased region" description="Acidic residues" evidence="1">
    <location>
        <begin position="67"/>
        <end position="78"/>
    </location>
</feature>